<evidence type="ECO:0000256" key="6">
    <source>
        <dbReference type="ARBA" id="ARBA00022723"/>
    </source>
</evidence>
<dbReference type="Proteomes" id="UP001597375">
    <property type="component" value="Unassembled WGS sequence"/>
</dbReference>
<comment type="caution">
    <text evidence="11">The sequence shown here is derived from an EMBL/GenBank/DDBJ whole genome shotgun (WGS) entry which is preliminary data.</text>
</comment>
<dbReference type="Pfam" id="PF02367">
    <property type="entry name" value="TsaE"/>
    <property type="match status" value="1"/>
</dbReference>
<dbReference type="SUPFAM" id="SSF52540">
    <property type="entry name" value="P-loop containing nucleoside triphosphate hydrolases"/>
    <property type="match status" value="1"/>
</dbReference>
<keyword evidence="4" id="KW-0963">Cytoplasm</keyword>
<evidence type="ECO:0000256" key="3">
    <source>
        <dbReference type="ARBA" id="ARBA00019010"/>
    </source>
</evidence>
<keyword evidence="12" id="KW-1185">Reference proteome</keyword>
<reference evidence="12" key="1">
    <citation type="journal article" date="2019" name="Int. J. Syst. Evol. Microbiol.">
        <title>The Global Catalogue of Microorganisms (GCM) 10K type strain sequencing project: providing services to taxonomists for standard genome sequencing and annotation.</title>
        <authorList>
            <consortium name="The Broad Institute Genomics Platform"/>
            <consortium name="The Broad Institute Genome Sequencing Center for Infectious Disease"/>
            <person name="Wu L."/>
            <person name="Ma J."/>
        </authorList>
    </citation>
    <scope>NUCLEOTIDE SEQUENCE [LARGE SCALE GENOMIC DNA]</scope>
    <source>
        <strain evidence="12">CGMCC 4.7106</strain>
    </source>
</reference>
<evidence type="ECO:0000256" key="8">
    <source>
        <dbReference type="ARBA" id="ARBA00022840"/>
    </source>
</evidence>
<evidence type="ECO:0000256" key="9">
    <source>
        <dbReference type="ARBA" id="ARBA00022842"/>
    </source>
</evidence>
<dbReference type="InterPro" id="IPR003442">
    <property type="entry name" value="T6A_TsaE"/>
</dbReference>
<accession>A0ABW5DAB6</accession>
<keyword evidence="8" id="KW-0067">ATP-binding</keyword>
<proteinExistence type="inferred from homology"/>
<protein>
    <recommendedName>
        <fullName evidence="3">tRNA threonylcarbamoyladenosine biosynthesis protein TsaE</fullName>
    </recommendedName>
    <alternativeName>
        <fullName evidence="10">t(6)A37 threonylcarbamoyladenosine biosynthesis protein TsaE</fullName>
    </alternativeName>
</protein>
<name>A0ABW5DAB6_9BACT</name>
<evidence type="ECO:0000256" key="1">
    <source>
        <dbReference type="ARBA" id="ARBA00004496"/>
    </source>
</evidence>
<comment type="similarity">
    <text evidence="2">Belongs to the TsaE family.</text>
</comment>
<evidence type="ECO:0000256" key="5">
    <source>
        <dbReference type="ARBA" id="ARBA00022694"/>
    </source>
</evidence>
<gene>
    <name evidence="11" type="primary">tsaE</name>
    <name evidence="11" type="ORF">ACFSSA_09855</name>
</gene>
<comment type="subcellular location">
    <subcellularLocation>
        <location evidence="1">Cytoplasm</location>
    </subcellularLocation>
</comment>
<evidence type="ECO:0000256" key="4">
    <source>
        <dbReference type="ARBA" id="ARBA00022490"/>
    </source>
</evidence>
<keyword evidence="9" id="KW-0460">Magnesium</keyword>
<dbReference type="PANTHER" id="PTHR33540:SF2">
    <property type="entry name" value="TRNA THREONYLCARBAMOYLADENOSINE BIOSYNTHESIS PROTEIN TSAE"/>
    <property type="match status" value="1"/>
</dbReference>
<keyword evidence="6" id="KW-0479">Metal-binding</keyword>
<dbReference type="Gene3D" id="3.40.50.300">
    <property type="entry name" value="P-loop containing nucleotide triphosphate hydrolases"/>
    <property type="match status" value="1"/>
</dbReference>
<organism evidence="11 12">
    <name type="scientific">Luteolibacter algae</name>
    <dbReference type="NCBI Taxonomy" id="454151"/>
    <lineage>
        <taxon>Bacteria</taxon>
        <taxon>Pseudomonadati</taxon>
        <taxon>Verrucomicrobiota</taxon>
        <taxon>Verrucomicrobiia</taxon>
        <taxon>Verrucomicrobiales</taxon>
        <taxon>Verrucomicrobiaceae</taxon>
        <taxon>Luteolibacter</taxon>
    </lineage>
</organism>
<evidence type="ECO:0000256" key="7">
    <source>
        <dbReference type="ARBA" id="ARBA00022741"/>
    </source>
</evidence>
<evidence type="ECO:0000313" key="12">
    <source>
        <dbReference type="Proteomes" id="UP001597375"/>
    </source>
</evidence>
<evidence type="ECO:0000313" key="11">
    <source>
        <dbReference type="EMBL" id="MFD2256981.1"/>
    </source>
</evidence>
<sequence>MIPKVIPTPAVMMETGHSFASNAKSGDVFALVGTLGTGKTHWSKGFISQIDPEATVTSPTFSIVNEYHGGRLSVYHFDLYRLKSDEELLALGWDEYLDQNGVIICEWADLFPSLLPDNAIWLEITHQPDGSRKISKIERPVEPTDL</sequence>
<evidence type="ECO:0000256" key="10">
    <source>
        <dbReference type="ARBA" id="ARBA00032441"/>
    </source>
</evidence>
<keyword evidence="5" id="KW-0819">tRNA processing</keyword>
<evidence type="ECO:0000256" key="2">
    <source>
        <dbReference type="ARBA" id="ARBA00007599"/>
    </source>
</evidence>
<dbReference type="InterPro" id="IPR027417">
    <property type="entry name" value="P-loop_NTPase"/>
</dbReference>
<dbReference type="PANTHER" id="PTHR33540">
    <property type="entry name" value="TRNA THREONYLCARBAMOYLADENOSINE BIOSYNTHESIS PROTEIN TSAE"/>
    <property type="match status" value="1"/>
</dbReference>
<dbReference type="NCBIfam" id="TIGR00150">
    <property type="entry name" value="T6A_YjeE"/>
    <property type="match status" value="1"/>
</dbReference>
<keyword evidence="7" id="KW-0547">Nucleotide-binding</keyword>
<dbReference type="EMBL" id="JBHUIT010000017">
    <property type="protein sequence ID" value="MFD2256981.1"/>
    <property type="molecule type" value="Genomic_DNA"/>
</dbReference>
<dbReference type="RefSeq" id="WP_386820269.1">
    <property type="nucleotide sequence ID" value="NZ_JBHUIT010000017.1"/>
</dbReference>